<feature type="compositionally biased region" description="Basic and acidic residues" evidence="1">
    <location>
        <begin position="303"/>
        <end position="316"/>
    </location>
</feature>
<comment type="caution">
    <text evidence="4">The sequence shown here is derived from an EMBL/GenBank/DDBJ whole genome shotgun (WGS) entry which is preliminary data.</text>
</comment>
<reference evidence="4 5" key="1">
    <citation type="submission" date="2024-03" db="EMBL/GenBank/DDBJ databases">
        <authorList>
            <person name="Martinez-Hernandez J."/>
        </authorList>
    </citation>
    <scope>NUCLEOTIDE SEQUENCE [LARGE SCALE GENOMIC DNA]</scope>
</reference>
<feature type="domain" description="TPM" evidence="3">
    <location>
        <begin position="165"/>
        <end position="289"/>
    </location>
</feature>
<accession>A0AAV1VSY5</accession>
<feature type="transmembrane region" description="Helical" evidence="2">
    <location>
        <begin position="39"/>
        <end position="61"/>
    </location>
</feature>
<keyword evidence="5" id="KW-1185">Reference proteome</keyword>
<protein>
    <recommendedName>
        <fullName evidence="3">TPM domain-containing protein</fullName>
    </recommendedName>
</protein>
<dbReference type="Gene3D" id="3.10.310.50">
    <property type="match status" value="1"/>
</dbReference>
<proteinExistence type="predicted"/>
<keyword evidence="2" id="KW-0472">Membrane</keyword>
<dbReference type="PANTHER" id="PTHR30373">
    <property type="entry name" value="UPF0603 PROTEIN YGCG"/>
    <property type="match status" value="1"/>
</dbReference>
<sequence>MPNWLRGIILFKDRTNLHLPKSEQENDVEEKNTSSLDSFLLPLSQTLVLITSFIITMGTIFTPHSLSPLFKTKASSSNIILSPPHPKSNSPFFSKPIISCLKKNQTLSLKPSLPACTSLLTHAQHGLAALAISLCLSFSPLFHTGNALASEFNVLNEGPPKESYVVDDAGVLSRLTKSDLKRLLSDLESRKNFHINFITVRKLTSKADAFEYADQVLERWYPSVEEGNDKGIVVLVTSQKEGAVSGGPAFVQAVGENILDAVVSENLPVLATDEKYNEAIYSTAKRLVAAIDGLPDPGGPSFKDNKRESNYKSRQETEEKRGQFSLVVGGLLVIAFVVPMAQYYAYVSRK</sequence>
<dbReference type="Proteomes" id="UP001497480">
    <property type="component" value="Unassembled WGS sequence"/>
</dbReference>
<name>A0AAV1VSY5_LUPLU</name>
<dbReference type="Pfam" id="PF04536">
    <property type="entry name" value="TPM_phosphatase"/>
    <property type="match status" value="1"/>
</dbReference>
<dbReference type="InterPro" id="IPR007621">
    <property type="entry name" value="TPM_dom"/>
</dbReference>
<dbReference type="EMBL" id="CAXHTB010000001">
    <property type="protein sequence ID" value="CAL0300075.1"/>
    <property type="molecule type" value="Genomic_DNA"/>
</dbReference>
<feature type="region of interest" description="Disordered" evidence="1">
    <location>
        <begin position="296"/>
        <end position="316"/>
    </location>
</feature>
<dbReference type="PANTHER" id="PTHR30373:SF2">
    <property type="entry name" value="UPF0603 PROTEIN YGCG"/>
    <property type="match status" value="1"/>
</dbReference>
<evidence type="ECO:0000313" key="5">
    <source>
        <dbReference type="Proteomes" id="UP001497480"/>
    </source>
</evidence>
<dbReference type="AlphaFoldDB" id="A0AAV1VSY5"/>
<evidence type="ECO:0000313" key="4">
    <source>
        <dbReference type="EMBL" id="CAL0300075.1"/>
    </source>
</evidence>
<feature type="transmembrane region" description="Helical" evidence="2">
    <location>
        <begin position="324"/>
        <end position="345"/>
    </location>
</feature>
<keyword evidence="2" id="KW-1133">Transmembrane helix</keyword>
<evidence type="ECO:0000256" key="1">
    <source>
        <dbReference type="SAM" id="MobiDB-lite"/>
    </source>
</evidence>
<gene>
    <name evidence="4" type="ORF">LLUT_LOCUS1135</name>
</gene>
<organism evidence="4 5">
    <name type="scientific">Lupinus luteus</name>
    <name type="common">European yellow lupine</name>
    <dbReference type="NCBI Taxonomy" id="3873"/>
    <lineage>
        <taxon>Eukaryota</taxon>
        <taxon>Viridiplantae</taxon>
        <taxon>Streptophyta</taxon>
        <taxon>Embryophyta</taxon>
        <taxon>Tracheophyta</taxon>
        <taxon>Spermatophyta</taxon>
        <taxon>Magnoliopsida</taxon>
        <taxon>eudicotyledons</taxon>
        <taxon>Gunneridae</taxon>
        <taxon>Pentapetalae</taxon>
        <taxon>rosids</taxon>
        <taxon>fabids</taxon>
        <taxon>Fabales</taxon>
        <taxon>Fabaceae</taxon>
        <taxon>Papilionoideae</taxon>
        <taxon>50 kb inversion clade</taxon>
        <taxon>genistoids sensu lato</taxon>
        <taxon>core genistoids</taxon>
        <taxon>Genisteae</taxon>
        <taxon>Lupinus</taxon>
    </lineage>
</organism>
<evidence type="ECO:0000259" key="3">
    <source>
        <dbReference type="Pfam" id="PF04536"/>
    </source>
</evidence>
<keyword evidence="2" id="KW-0812">Transmembrane</keyword>
<evidence type="ECO:0000256" key="2">
    <source>
        <dbReference type="SAM" id="Phobius"/>
    </source>
</evidence>